<feature type="transmembrane region" description="Helical" evidence="7">
    <location>
        <begin position="337"/>
        <end position="363"/>
    </location>
</feature>
<proteinExistence type="predicted"/>
<keyword evidence="3 7" id="KW-0812">Transmembrane</keyword>
<comment type="subcellular location">
    <subcellularLocation>
        <location evidence="1">Membrane</location>
        <topology evidence="1">Multi-pass membrane protein</topology>
    </subcellularLocation>
</comment>
<evidence type="ECO:0000256" key="4">
    <source>
        <dbReference type="ARBA" id="ARBA00022989"/>
    </source>
</evidence>
<dbReference type="Proteomes" id="UP001287286">
    <property type="component" value="Unassembled WGS sequence"/>
</dbReference>
<evidence type="ECO:0000256" key="6">
    <source>
        <dbReference type="SAM" id="MobiDB-lite"/>
    </source>
</evidence>
<organism evidence="9 10">
    <name type="scientific">Purpureocillium lilacinum</name>
    <name type="common">Paecilomyces lilacinus</name>
    <dbReference type="NCBI Taxonomy" id="33203"/>
    <lineage>
        <taxon>Eukaryota</taxon>
        <taxon>Fungi</taxon>
        <taxon>Dikarya</taxon>
        <taxon>Ascomycota</taxon>
        <taxon>Pezizomycotina</taxon>
        <taxon>Sordariomycetes</taxon>
        <taxon>Hypocreomycetidae</taxon>
        <taxon>Hypocreales</taxon>
        <taxon>Ophiocordycipitaceae</taxon>
        <taxon>Purpureocillium</taxon>
    </lineage>
</organism>
<dbReference type="PANTHER" id="PTHR43495">
    <property type="entry name" value="GABA PERMEASE"/>
    <property type="match status" value="1"/>
</dbReference>
<feature type="transmembrane region" description="Helical" evidence="7">
    <location>
        <begin position="208"/>
        <end position="229"/>
    </location>
</feature>
<keyword evidence="5 7" id="KW-0472">Membrane</keyword>
<feature type="transmembrane region" description="Helical" evidence="7">
    <location>
        <begin position="533"/>
        <end position="550"/>
    </location>
</feature>
<gene>
    <name evidence="9" type="ORF">Purlil1_9143</name>
</gene>
<protein>
    <recommendedName>
        <fullName evidence="8">Amino acid permease/ SLC12A domain-containing protein</fullName>
    </recommendedName>
</protein>
<evidence type="ECO:0000256" key="7">
    <source>
        <dbReference type="SAM" id="Phobius"/>
    </source>
</evidence>
<evidence type="ECO:0000313" key="10">
    <source>
        <dbReference type="Proteomes" id="UP001287286"/>
    </source>
</evidence>
<feature type="compositionally biased region" description="Pro residues" evidence="6">
    <location>
        <begin position="1"/>
        <end position="10"/>
    </location>
</feature>
<feature type="transmembrane region" description="Helical" evidence="7">
    <location>
        <begin position="570"/>
        <end position="595"/>
    </location>
</feature>
<evidence type="ECO:0000256" key="5">
    <source>
        <dbReference type="ARBA" id="ARBA00023136"/>
    </source>
</evidence>
<feature type="domain" description="Amino acid permease/ SLC12A" evidence="8">
    <location>
        <begin position="395"/>
        <end position="686"/>
    </location>
</feature>
<comment type="caution">
    <text evidence="9">The sequence shown here is derived from an EMBL/GenBank/DDBJ whole genome shotgun (WGS) entry which is preliminary data.</text>
</comment>
<keyword evidence="10" id="KW-1185">Reference proteome</keyword>
<sequence length="717" mass="79052">MANPRLPPWAPDWLEAAFASPRADHDDGAAQSPPQSSRPVPTIQLSQTSSSSSLRRPTSSAASPGAGAGDTERFSATNPHDSSRVDIVDGSSLREPSRDASTLDDSANTESTYVTNQPNVTKTEKNVIVTPRPDRVVNRRLRGIHLSMIAVNATLGTGLYWRGGQILELGGPLSVLLSFLLPGMLAWAVMQCITELLCIWPIPGAMQLYVSEFVDVELGIAVGVAYWFVNPRHRREKNGATLTLDPRFTYSVSFSALVATSAAEIHYWINGNKAFDGGVVLRVDIYGWFEVVSSSIKLFFLLVIICTMVAINVGAGNSTNEPHGTKYWLKPTEYDTLAANGCMSLSISTFAYVGVEVVAASALEARWPKNERHNTDMSDRSADHLLIGQTVKFSAVYIPVLATIAYILAGVLASFNIRRDDCRLPRLSWADSSHSQQCTLNPRASPASSSDVGKTSSAFVAIAEESRIPSLNDVFNVFLVFTALTCACTNLYVASRSLFGLTTRLDGSDDQPLFLRALAWFGKTDRRKVPMRAMIFSALAFCWVPFLQLHEDSSNISMASVPPPPPNMMVFIEILTTMGSDGVIIVWACECWAFIRYYHCIKRHRATLEMQKVSQVRRWDQDDSNDYPYRSHMQPALAYMALAGCIFILVVSNSALLWNGFHATPFLSTFLLQFVFLALWATLKLVRGAKWTWVDLGNVDRVVSKIRNLHDIRLGAS</sequence>
<dbReference type="EMBL" id="JAWRVI010000040">
    <property type="protein sequence ID" value="KAK4086527.1"/>
    <property type="molecule type" value="Genomic_DNA"/>
</dbReference>
<evidence type="ECO:0000256" key="1">
    <source>
        <dbReference type="ARBA" id="ARBA00004141"/>
    </source>
</evidence>
<feature type="compositionally biased region" description="Polar residues" evidence="6">
    <location>
        <begin position="99"/>
        <end position="111"/>
    </location>
</feature>
<dbReference type="PANTHER" id="PTHR43495:SF5">
    <property type="entry name" value="GAMMA-AMINOBUTYRIC ACID PERMEASE"/>
    <property type="match status" value="1"/>
</dbReference>
<keyword evidence="4 7" id="KW-1133">Transmembrane helix</keyword>
<feature type="transmembrane region" description="Helical" evidence="7">
    <location>
        <begin position="143"/>
        <end position="161"/>
    </location>
</feature>
<feature type="domain" description="Amino acid permease/ SLC12A" evidence="8">
    <location>
        <begin position="145"/>
        <end position="229"/>
    </location>
</feature>
<dbReference type="Gene3D" id="1.20.1740.10">
    <property type="entry name" value="Amino acid/polyamine transporter I"/>
    <property type="match status" value="1"/>
</dbReference>
<feature type="compositionally biased region" description="Low complexity" evidence="6">
    <location>
        <begin position="44"/>
        <end position="65"/>
    </location>
</feature>
<feature type="transmembrane region" description="Helical" evidence="7">
    <location>
        <begin position="173"/>
        <end position="202"/>
    </location>
</feature>
<name>A0ABR0BRD4_PURLI</name>
<feature type="region of interest" description="Disordered" evidence="6">
    <location>
        <begin position="1"/>
        <end position="111"/>
    </location>
</feature>
<reference evidence="9 10" key="1">
    <citation type="journal article" date="2024" name="Microbiol. Resour. Announc.">
        <title>Genome annotations for the ascomycete fungi Trichoderma harzianum, Trichoderma aggressivum, and Purpureocillium lilacinum.</title>
        <authorList>
            <person name="Beijen E.P.W."/>
            <person name="Ohm R.A."/>
        </authorList>
    </citation>
    <scope>NUCLEOTIDE SEQUENCE [LARGE SCALE GENOMIC DNA]</scope>
    <source>
        <strain evidence="9 10">CBS 150709</strain>
    </source>
</reference>
<dbReference type="InterPro" id="IPR004841">
    <property type="entry name" value="AA-permease/SLC12A_dom"/>
</dbReference>
<feature type="transmembrane region" description="Helical" evidence="7">
    <location>
        <begin position="636"/>
        <end position="658"/>
    </location>
</feature>
<feature type="transmembrane region" description="Helical" evidence="7">
    <location>
        <begin position="298"/>
        <end position="317"/>
    </location>
</feature>
<feature type="transmembrane region" description="Helical" evidence="7">
    <location>
        <begin position="395"/>
        <end position="417"/>
    </location>
</feature>
<accession>A0ABR0BRD4</accession>
<evidence type="ECO:0000256" key="3">
    <source>
        <dbReference type="ARBA" id="ARBA00022692"/>
    </source>
</evidence>
<keyword evidence="2" id="KW-0813">Transport</keyword>
<evidence type="ECO:0000256" key="2">
    <source>
        <dbReference type="ARBA" id="ARBA00022448"/>
    </source>
</evidence>
<evidence type="ECO:0000259" key="8">
    <source>
        <dbReference type="Pfam" id="PF00324"/>
    </source>
</evidence>
<feature type="transmembrane region" description="Helical" evidence="7">
    <location>
        <begin position="664"/>
        <end position="683"/>
    </location>
</feature>
<dbReference type="Pfam" id="PF00324">
    <property type="entry name" value="AA_permease"/>
    <property type="match status" value="2"/>
</dbReference>
<evidence type="ECO:0000313" key="9">
    <source>
        <dbReference type="EMBL" id="KAK4086527.1"/>
    </source>
</evidence>